<keyword evidence="4" id="KW-0255">Endonuclease</keyword>
<proteinExistence type="inferred from homology"/>
<evidence type="ECO:0000256" key="5">
    <source>
        <dbReference type="ARBA" id="ARBA00022801"/>
    </source>
</evidence>
<dbReference type="SUPFAM" id="SSF54786">
    <property type="entry name" value="YcfA/nrd intein domain"/>
    <property type="match status" value="1"/>
</dbReference>
<protein>
    <submittedName>
        <fullName evidence="8">Type II toxin-antitoxin system HicA family toxin</fullName>
    </submittedName>
</protein>
<keyword evidence="5" id="KW-0378">Hydrolase</keyword>
<dbReference type="InterPro" id="IPR038570">
    <property type="entry name" value="HicA_sf"/>
</dbReference>
<dbReference type="GO" id="GO:0003729">
    <property type="term" value="F:mRNA binding"/>
    <property type="evidence" value="ECO:0007669"/>
    <property type="project" value="InterPro"/>
</dbReference>
<gene>
    <name evidence="8" type="ORF">HKX40_08350</name>
</gene>
<reference evidence="8 9" key="1">
    <citation type="submission" date="2020-05" db="EMBL/GenBank/DDBJ databases">
        <authorList>
            <person name="Niu N."/>
        </authorList>
    </citation>
    <scope>NUCLEOTIDE SEQUENCE [LARGE SCALE GENOMIC DNA]</scope>
    <source>
        <strain evidence="8 9">LMG10982</strain>
    </source>
</reference>
<evidence type="ECO:0000256" key="3">
    <source>
        <dbReference type="ARBA" id="ARBA00022722"/>
    </source>
</evidence>
<evidence type="ECO:0000256" key="6">
    <source>
        <dbReference type="ARBA" id="ARBA00022884"/>
    </source>
</evidence>
<comment type="similarity">
    <text evidence="1">Belongs to the HicA mRNA interferase family.</text>
</comment>
<keyword evidence="6" id="KW-0694">RNA-binding</keyword>
<evidence type="ECO:0000313" key="9">
    <source>
        <dbReference type="Proteomes" id="UP000541421"/>
    </source>
</evidence>
<name>A0A7Y4P6Q0_9BURK</name>
<keyword evidence="3" id="KW-0540">Nuclease</keyword>
<keyword evidence="2" id="KW-1277">Toxin-antitoxin system</keyword>
<dbReference type="Pfam" id="PF07927">
    <property type="entry name" value="HicA_toxin"/>
    <property type="match status" value="1"/>
</dbReference>
<accession>A0A7Y4P6Q0</accession>
<dbReference type="EMBL" id="JABGBO010000008">
    <property type="protein sequence ID" value="NOL50144.1"/>
    <property type="molecule type" value="Genomic_DNA"/>
</dbReference>
<keyword evidence="9" id="KW-1185">Reference proteome</keyword>
<dbReference type="InterPro" id="IPR012933">
    <property type="entry name" value="HicA_mRNA_interferase"/>
</dbReference>
<evidence type="ECO:0000256" key="1">
    <source>
        <dbReference type="ARBA" id="ARBA00006620"/>
    </source>
</evidence>
<dbReference type="Proteomes" id="UP000541421">
    <property type="component" value="Unassembled WGS sequence"/>
</dbReference>
<dbReference type="Gene3D" id="3.30.920.30">
    <property type="entry name" value="Hypothetical protein"/>
    <property type="match status" value="1"/>
</dbReference>
<dbReference type="GO" id="GO:0016787">
    <property type="term" value="F:hydrolase activity"/>
    <property type="evidence" value="ECO:0007669"/>
    <property type="project" value="UniProtKB-KW"/>
</dbReference>
<evidence type="ECO:0000256" key="4">
    <source>
        <dbReference type="ARBA" id="ARBA00022759"/>
    </source>
</evidence>
<dbReference type="GO" id="GO:0004519">
    <property type="term" value="F:endonuclease activity"/>
    <property type="evidence" value="ECO:0007669"/>
    <property type="project" value="UniProtKB-KW"/>
</dbReference>
<comment type="caution">
    <text evidence="8">The sequence shown here is derived from an EMBL/GenBank/DDBJ whole genome shotgun (WGS) entry which is preliminary data.</text>
</comment>
<evidence type="ECO:0000256" key="2">
    <source>
        <dbReference type="ARBA" id="ARBA00022649"/>
    </source>
</evidence>
<dbReference type="RefSeq" id="WP_171589121.1">
    <property type="nucleotide sequence ID" value="NZ_JABGBO010000008.1"/>
</dbReference>
<keyword evidence="7" id="KW-0346">Stress response</keyword>
<dbReference type="AlphaFoldDB" id="A0A7Y4P6Q0"/>
<evidence type="ECO:0000256" key="7">
    <source>
        <dbReference type="ARBA" id="ARBA00023016"/>
    </source>
</evidence>
<organism evidence="8 9">
    <name type="scientific">Pelistega europaea</name>
    <dbReference type="NCBI Taxonomy" id="106147"/>
    <lineage>
        <taxon>Bacteria</taxon>
        <taxon>Pseudomonadati</taxon>
        <taxon>Pseudomonadota</taxon>
        <taxon>Betaproteobacteria</taxon>
        <taxon>Burkholderiales</taxon>
        <taxon>Alcaligenaceae</taxon>
        <taxon>Pelistega</taxon>
    </lineage>
</organism>
<evidence type="ECO:0000313" key="8">
    <source>
        <dbReference type="EMBL" id="NOL50144.1"/>
    </source>
</evidence>
<sequence>MSKLEKLLLKLQQTRTTIEWREIVSLLVMLGYEKKEMSGSRVRFYHHGTKHLILLRRPHPESYLKGGALRAIRDALVAEGYL</sequence>